<name>A0A0J6W091_9HYPH</name>
<accession>A0A0J6W091</accession>
<dbReference type="AlphaFoldDB" id="A0A0J6W091"/>
<dbReference type="EMBL" id="LABZ01000003">
    <property type="protein sequence ID" value="KMO44971.1"/>
    <property type="molecule type" value="Genomic_DNA"/>
</dbReference>
<keyword evidence="2" id="KW-1185">Reference proteome</keyword>
<evidence type="ECO:0000313" key="1">
    <source>
        <dbReference type="EMBL" id="KMO44971.1"/>
    </source>
</evidence>
<dbReference type="PATRIC" id="fig|1187852.3.peg.4238"/>
<organism evidence="1 2">
    <name type="scientific">Methylobacterium tarhaniae</name>
    <dbReference type="NCBI Taxonomy" id="1187852"/>
    <lineage>
        <taxon>Bacteria</taxon>
        <taxon>Pseudomonadati</taxon>
        <taxon>Pseudomonadota</taxon>
        <taxon>Alphaproteobacteria</taxon>
        <taxon>Hyphomicrobiales</taxon>
        <taxon>Methylobacteriaceae</taxon>
        <taxon>Methylobacterium</taxon>
    </lineage>
</organism>
<protein>
    <submittedName>
        <fullName evidence="1">Uncharacterized protein</fullName>
    </submittedName>
</protein>
<reference evidence="1 2" key="1">
    <citation type="submission" date="2015-03" db="EMBL/GenBank/DDBJ databases">
        <title>Genome sequencing of Methylobacterium tarhaniae DSM 25844.</title>
        <authorList>
            <person name="Chaudhry V."/>
            <person name="Patil P.B."/>
        </authorList>
    </citation>
    <scope>NUCLEOTIDE SEQUENCE [LARGE SCALE GENOMIC DNA]</scope>
    <source>
        <strain evidence="1 2">DSM 25844</strain>
    </source>
</reference>
<comment type="caution">
    <text evidence="1">The sequence shown here is derived from an EMBL/GenBank/DDBJ whole genome shotgun (WGS) entry which is preliminary data.</text>
</comment>
<evidence type="ECO:0000313" key="2">
    <source>
        <dbReference type="Proteomes" id="UP000036449"/>
    </source>
</evidence>
<gene>
    <name evidence="1" type="ORF">VQ03_00340</name>
</gene>
<sequence length="76" mass="8767">MCMREARAIRSHLDEEQIESVAEILTEQSRRRIGKVEDFAIQVTKRYMDIQDATMSQENFMLTPSIQGGKFTISSI</sequence>
<proteinExistence type="predicted"/>
<dbReference type="Proteomes" id="UP000036449">
    <property type="component" value="Unassembled WGS sequence"/>
</dbReference>